<evidence type="ECO:0000313" key="7">
    <source>
        <dbReference type="EMBL" id="EEO42108.2"/>
    </source>
</evidence>
<gene>
    <name evidence="7" type="ORF">FSDG_00667</name>
</gene>
<dbReference type="InterPro" id="IPR013785">
    <property type="entry name" value="Aldolase_TIM"/>
</dbReference>
<dbReference type="eggNOG" id="COG1902">
    <property type="taxonomic scope" value="Bacteria"/>
</dbReference>
<keyword evidence="2" id="KW-0285">Flavoprotein</keyword>
<name>A0A140PRZ7_9FUSO</name>
<dbReference type="Proteomes" id="UP000002799">
    <property type="component" value="Chromosome"/>
</dbReference>
<dbReference type="PANTHER" id="PTHR43303">
    <property type="entry name" value="NADPH DEHYDROGENASE C23G7.10C-RELATED"/>
    <property type="match status" value="1"/>
</dbReference>
<sequence>MSNIFSQIKVKGVNFSNRIVMAPMVHFGYKNKNGNMEEKLLNTYLNYADKGIGLIISQALLVADKKEIVGDVSNWAGIYSNEHIKYLRKISDTYHKYGTKFIAQLNTLNFKFLEKNSNDINRLSKEDLIYLRDCFIKSAKFCQEAGLDGIELHGAHTYFFNMLSSEISNKREDNYGGNLIERLNLVKEIIEAIKSFSKDDFIISYRMGWTENINTDIETAKALEKLGVDILHVSSGIPEDRKLKLPDEFEYNDFVYTGIQVKKNVNIPVIVVNDIKTLSRGNKLIEDGDCDFVAYGRPFLSDPNFIIHSIK</sequence>
<dbReference type="InterPro" id="IPR001155">
    <property type="entry name" value="OxRdtase_FMN_N"/>
</dbReference>
<evidence type="ECO:0000256" key="2">
    <source>
        <dbReference type="ARBA" id="ARBA00022630"/>
    </source>
</evidence>
<keyword evidence="4" id="KW-0521">NADP</keyword>
<dbReference type="GO" id="GO:0010181">
    <property type="term" value="F:FMN binding"/>
    <property type="evidence" value="ECO:0007669"/>
    <property type="project" value="InterPro"/>
</dbReference>
<keyword evidence="3" id="KW-0288">FMN</keyword>
<dbReference type="GO" id="GO:0003959">
    <property type="term" value="F:NADPH dehydrogenase activity"/>
    <property type="evidence" value="ECO:0007669"/>
    <property type="project" value="InterPro"/>
</dbReference>
<keyword evidence="5" id="KW-0560">Oxidoreductase</keyword>
<accession>A0A140PRZ7</accession>
<evidence type="ECO:0000313" key="8">
    <source>
        <dbReference type="Proteomes" id="UP000002799"/>
    </source>
</evidence>
<comment type="cofactor">
    <cofactor evidence="1">
        <name>FMN</name>
        <dbReference type="ChEBI" id="CHEBI:58210"/>
    </cofactor>
</comment>
<dbReference type="Pfam" id="PF00724">
    <property type="entry name" value="Oxidored_FMN"/>
    <property type="match status" value="1"/>
</dbReference>
<organism evidence="7">
    <name type="scientific">Fusobacterium animalis 7_1</name>
    <dbReference type="NCBI Taxonomy" id="457405"/>
    <lineage>
        <taxon>Bacteria</taxon>
        <taxon>Fusobacteriati</taxon>
        <taxon>Fusobacteriota</taxon>
        <taxon>Fusobacteriia</taxon>
        <taxon>Fusobacteriales</taxon>
        <taxon>Fusobacteriaceae</taxon>
        <taxon>Fusobacterium</taxon>
    </lineage>
</organism>
<dbReference type="SUPFAM" id="SSF51395">
    <property type="entry name" value="FMN-linked oxidoreductases"/>
    <property type="match status" value="1"/>
</dbReference>
<evidence type="ECO:0000256" key="5">
    <source>
        <dbReference type="ARBA" id="ARBA00023002"/>
    </source>
</evidence>
<dbReference type="HOGENOM" id="CLU_012153_0_1_0"/>
<proteinExistence type="predicted"/>
<dbReference type="Gene3D" id="3.20.20.70">
    <property type="entry name" value="Aldolase class I"/>
    <property type="match status" value="1"/>
</dbReference>
<protein>
    <recommendedName>
        <fullName evidence="6">NADH:flavin oxidoreductase/NADH oxidase N-terminal domain-containing protein</fullName>
    </recommendedName>
</protein>
<dbReference type="RefSeq" id="WP_016361291.1">
    <property type="nucleotide sequence ID" value="NZ_AKBT01000001.1"/>
</dbReference>
<reference evidence="7 8" key="1">
    <citation type="submission" date="2013-11" db="EMBL/GenBank/DDBJ databases">
        <title>The Genome Sequence of Fusobacterium sp. 7_1.</title>
        <authorList>
            <consortium name="The Broad Institute Genome Sequencing Platform"/>
            <person name="Earl A."/>
            <person name="Ward D."/>
            <person name="Feldgarden M."/>
            <person name="Gevers D."/>
            <person name="Strauss J."/>
            <person name="Ambrose C.E."/>
            <person name="Allen-Vercoe E."/>
            <person name="Walker B."/>
            <person name="Young S.K."/>
            <person name="Zeng Q."/>
            <person name="Gargeya S."/>
            <person name="Fitzgerald M."/>
            <person name="Haas B."/>
            <person name="Abouelleil A."/>
            <person name="Alvarado L."/>
            <person name="Arachchi H.M."/>
            <person name="Berlin A.M."/>
            <person name="Chapman S.B."/>
            <person name="Goldberg J."/>
            <person name="Griggs A."/>
            <person name="Gujja S."/>
            <person name="Hansen M."/>
            <person name="Howarth C."/>
            <person name="Imamovic A."/>
            <person name="Larimer J."/>
            <person name="McCowen C."/>
            <person name="Montmayeur A."/>
            <person name="Murphy C."/>
            <person name="Neiman D."/>
            <person name="Pearson M."/>
            <person name="Priest M."/>
            <person name="Roberts A."/>
            <person name="Saif S."/>
            <person name="Shea T."/>
            <person name="Sisk P."/>
            <person name="Sykes S."/>
            <person name="Wortman J."/>
            <person name="Nusbaum C."/>
            <person name="Birren B."/>
        </authorList>
    </citation>
    <scope>NUCLEOTIDE SEQUENCE [LARGE SCALE GENOMIC DNA]</scope>
    <source>
        <strain evidence="7 8">7_1</strain>
    </source>
</reference>
<evidence type="ECO:0000256" key="3">
    <source>
        <dbReference type="ARBA" id="ARBA00022643"/>
    </source>
</evidence>
<evidence type="ECO:0000259" key="6">
    <source>
        <dbReference type="Pfam" id="PF00724"/>
    </source>
</evidence>
<dbReference type="GO" id="GO:0050661">
    <property type="term" value="F:NADP binding"/>
    <property type="evidence" value="ECO:0007669"/>
    <property type="project" value="InterPro"/>
</dbReference>
<dbReference type="EMBL" id="CP007062">
    <property type="protein sequence ID" value="EEO42108.2"/>
    <property type="molecule type" value="Genomic_DNA"/>
</dbReference>
<evidence type="ECO:0000256" key="1">
    <source>
        <dbReference type="ARBA" id="ARBA00001917"/>
    </source>
</evidence>
<dbReference type="PANTHER" id="PTHR43303:SF4">
    <property type="entry name" value="NADPH DEHYDROGENASE C23G7.10C-RELATED"/>
    <property type="match status" value="1"/>
</dbReference>
<dbReference type="InterPro" id="IPR044152">
    <property type="entry name" value="YqjM-like"/>
</dbReference>
<feature type="domain" description="NADH:flavin oxidoreductase/NADH oxidase N-terminal" evidence="6">
    <location>
        <begin position="4"/>
        <end position="306"/>
    </location>
</feature>
<evidence type="ECO:0000256" key="4">
    <source>
        <dbReference type="ARBA" id="ARBA00022857"/>
    </source>
</evidence>
<dbReference type="KEGG" id="fne:FSDG_00667"/>
<dbReference type="AlphaFoldDB" id="A0A140PRZ7"/>